<evidence type="ECO:0000313" key="6">
    <source>
        <dbReference type="Proteomes" id="UP000800041"/>
    </source>
</evidence>
<dbReference type="InterPro" id="IPR011107">
    <property type="entry name" value="PPI_Ypi1"/>
</dbReference>
<evidence type="ECO:0000256" key="2">
    <source>
        <dbReference type="ARBA" id="ARBA00005605"/>
    </source>
</evidence>
<dbReference type="Pfam" id="PF07491">
    <property type="entry name" value="PPI_Ypi1"/>
    <property type="match status" value="1"/>
</dbReference>
<protein>
    <recommendedName>
        <fullName evidence="3">Type 1 phosphatases regulator</fullName>
    </recommendedName>
</protein>
<dbReference type="PANTHER" id="PTHR20835">
    <property type="entry name" value="E3 UBIQUITIN-PROTEIN LIGASE PPP1R11-RELATED"/>
    <property type="match status" value="1"/>
</dbReference>
<feature type="compositionally biased region" description="Polar residues" evidence="4">
    <location>
        <begin position="1"/>
        <end position="17"/>
    </location>
</feature>
<dbReference type="Proteomes" id="UP000800041">
    <property type="component" value="Unassembled WGS sequence"/>
</dbReference>
<dbReference type="GO" id="GO:0005634">
    <property type="term" value="C:nucleus"/>
    <property type="evidence" value="ECO:0007669"/>
    <property type="project" value="UniProtKB-SubCell"/>
</dbReference>
<gene>
    <name evidence="5" type="ORF">K402DRAFT_392341</name>
</gene>
<name>A0A6G1H533_9PEZI</name>
<evidence type="ECO:0000313" key="5">
    <source>
        <dbReference type="EMBL" id="KAF1988068.1"/>
    </source>
</evidence>
<dbReference type="GO" id="GO:0004865">
    <property type="term" value="F:protein serine/threonine phosphatase inhibitor activity"/>
    <property type="evidence" value="ECO:0007669"/>
    <property type="project" value="UniProtKB-UniRule"/>
</dbReference>
<comment type="subcellular location">
    <subcellularLocation>
        <location evidence="3">Nucleus</location>
    </subcellularLocation>
</comment>
<comment type="similarity">
    <text evidence="2 3">Belongs to the YPI1 family.</text>
</comment>
<accession>A0A6G1H533</accession>
<dbReference type="GO" id="GO:0008157">
    <property type="term" value="F:protein phosphatase 1 binding"/>
    <property type="evidence" value="ECO:0007669"/>
    <property type="project" value="TreeGrafter"/>
</dbReference>
<evidence type="ECO:0000256" key="3">
    <source>
        <dbReference type="RuleBase" id="RU367162"/>
    </source>
</evidence>
<dbReference type="PANTHER" id="PTHR20835:SF0">
    <property type="entry name" value="E3 UBIQUITIN-PROTEIN LIGASE PPP1R11"/>
    <property type="match status" value="1"/>
</dbReference>
<dbReference type="OrthoDB" id="307488at2759"/>
<feature type="region of interest" description="Disordered" evidence="4">
    <location>
        <begin position="60"/>
        <end position="175"/>
    </location>
</feature>
<proteinExistence type="inferred from homology"/>
<keyword evidence="3" id="KW-0539">Nucleus</keyword>
<keyword evidence="6" id="KW-1185">Reference proteome</keyword>
<evidence type="ECO:0000256" key="4">
    <source>
        <dbReference type="SAM" id="MobiDB-lite"/>
    </source>
</evidence>
<dbReference type="AlphaFoldDB" id="A0A6G1H533"/>
<organism evidence="5 6">
    <name type="scientific">Aulographum hederae CBS 113979</name>
    <dbReference type="NCBI Taxonomy" id="1176131"/>
    <lineage>
        <taxon>Eukaryota</taxon>
        <taxon>Fungi</taxon>
        <taxon>Dikarya</taxon>
        <taxon>Ascomycota</taxon>
        <taxon>Pezizomycotina</taxon>
        <taxon>Dothideomycetes</taxon>
        <taxon>Pleosporomycetidae</taxon>
        <taxon>Aulographales</taxon>
        <taxon>Aulographaceae</taxon>
    </lineage>
</organism>
<feature type="region of interest" description="Disordered" evidence="4">
    <location>
        <begin position="1"/>
        <end position="36"/>
    </location>
</feature>
<feature type="compositionally biased region" description="Acidic residues" evidence="4">
    <location>
        <begin position="90"/>
        <end position="108"/>
    </location>
</feature>
<comment type="function">
    <text evidence="1 3">Regulator of type 1 phosphatases which maintains protein phosphatase activity under strict control.</text>
</comment>
<sequence length="175" mass="18658">MNSQPATMQTATRSTPASHRPGGLTITQSQHAHRPTVALPQAGVLRLRAATTSDRHVQWAEDVVNNENMGKKSSKVCCIYHKPRNPNDSSSDDSDSSESDFSDSDDDNSSARPPSRRVGGPHNHDHHGHGHGHDHGGDGAGGSAKGKGKQRRPSPNAYEKMPKYGKGNSKPGESA</sequence>
<dbReference type="EMBL" id="ML977150">
    <property type="protein sequence ID" value="KAF1988068.1"/>
    <property type="molecule type" value="Genomic_DNA"/>
</dbReference>
<evidence type="ECO:0000256" key="1">
    <source>
        <dbReference type="ARBA" id="ARBA00003401"/>
    </source>
</evidence>
<reference evidence="5" key="1">
    <citation type="journal article" date="2020" name="Stud. Mycol.">
        <title>101 Dothideomycetes genomes: a test case for predicting lifestyles and emergence of pathogens.</title>
        <authorList>
            <person name="Haridas S."/>
            <person name="Albert R."/>
            <person name="Binder M."/>
            <person name="Bloem J."/>
            <person name="Labutti K."/>
            <person name="Salamov A."/>
            <person name="Andreopoulos B."/>
            <person name="Baker S."/>
            <person name="Barry K."/>
            <person name="Bills G."/>
            <person name="Bluhm B."/>
            <person name="Cannon C."/>
            <person name="Castanera R."/>
            <person name="Culley D."/>
            <person name="Daum C."/>
            <person name="Ezra D."/>
            <person name="Gonzalez J."/>
            <person name="Henrissat B."/>
            <person name="Kuo A."/>
            <person name="Liang C."/>
            <person name="Lipzen A."/>
            <person name="Lutzoni F."/>
            <person name="Magnuson J."/>
            <person name="Mondo S."/>
            <person name="Nolan M."/>
            <person name="Ohm R."/>
            <person name="Pangilinan J."/>
            <person name="Park H.-J."/>
            <person name="Ramirez L."/>
            <person name="Alfaro M."/>
            <person name="Sun H."/>
            <person name="Tritt A."/>
            <person name="Yoshinaga Y."/>
            <person name="Zwiers L.-H."/>
            <person name="Turgeon B."/>
            <person name="Goodwin S."/>
            <person name="Spatafora J."/>
            <person name="Crous P."/>
            <person name="Grigoriev I."/>
        </authorList>
    </citation>
    <scope>NUCLEOTIDE SEQUENCE</scope>
    <source>
        <strain evidence="5">CBS 113979</strain>
    </source>
</reference>